<feature type="region of interest" description="Disordered" evidence="1">
    <location>
        <begin position="43"/>
        <end position="76"/>
    </location>
</feature>
<evidence type="ECO:0000313" key="2">
    <source>
        <dbReference type="EMBL" id="KAD4981888.1"/>
    </source>
</evidence>
<dbReference type="CDD" id="cd22645">
    <property type="entry name" value="BIC1_CID"/>
    <property type="match status" value="1"/>
</dbReference>
<feature type="region of interest" description="Disordered" evidence="1">
    <location>
        <begin position="1"/>
        <end position="28"/>
    </location>
</feature>
<feature type="compositionally biased region" description="Gly residues" evidence="1">
    <location>
        <begin position="44"/>
        <end position="55"/>
    </location>
</feature>
<accession>A0A5N6NMK8</accession>
<evidence type="ECO:0000256" key="1">
    <source>
        <dbReference type="SAM" id="MobiDB-lite"/>
    </source>
</evidence>
<dbReference type="EMBL" id="SZYD01000010">
    <property type="protein sequence ID" value="KAD4981888.1"/>
    <property type="molecule type" value="Genomic_DNA"/>
</dbReference>
<reference evidence="2 3" key="1">
    <citation type="submission" date="2019-05" db="EMBL/GenBank/DDBJ databases">
        <title>Mikania micrantha, genome provides insights into the molecular mechanism of rapid growth.</title>
        <authorList>
            <person name="Liu B."/>
        </authorList>
    </citation>
    <scope>NUCLEOTIDE SEQUENCE [LARGE SCALE GENOMIC DNA]</scope>
    <source>
        <strain evidence="2">NLD-2019</strain>
        <tissue evidence="2">Leaf</tissue>
    </source>
</reference>
<dbReference type="InterPro" id="IPR040374">
    <property type="entry name" value="BIC"/>
</dbReference>
<evidence type="ECO:0008006" key="4">
    <source>
        <dbReference type="Google" id="ProtNLM"/>
    </source>
</evidence>
<dbReference type="Proteomes" id="UP000326396">
    <property type="component" value="Linkage Group LG18"/>
</dbReference>
<name>A0A5N6NMK8_9ASTR</name>
<dbReference type="GO" id="GO:0009785">
    <property type="term" value="P:blue light signaling pathway"/>
    <property type="evidence" value="ECO:0007669"/>
    <property type="project" value="InterPro"/>
</dbReference>
<keyword evidence="3" id="KW-1185">Reference proteome</keyword>
<evidence type="ECO:0000313" key="3">
    <source>
        <dbReference type="Proteomes" id="UP000326396"/>
    </source>
</evidence>
<comment type="caution">
    <text evidence="2">The sequence shown here is derived from an EMBL/GenBank/DDBJ whole genome shotgun (WGS) entry which is preliminary data.</text>
</comment>
<sequence>MDSHKNLNLHTAGHLHRHAPPSSSQYLNRNTATNKNLAYFSRVSGGGVDGGGGGVETKRNATTPPPQGEESGRERLKKHRVDMAGRVWIPDIWGQEDLLKDWIDCTVFDSSLENSRITSARTALVQEARSTVVIGKGFI</sequence>
<protein>
    <recommendedName>
        <fullName evidence="4">Protein BIC1</fullName>
    </recommendedName>
</protein>
<dbReference type="OrthoDB" id="672067at2759"/>
<dbReference type="PANTHER" id="PTHR34207:SF2">
    <property type="entry name" value="PROTEIN BIC1"/>
    <property type="match status" value="1"/>
</dbReference>
<dbReference type="AlphaFoldDB" id="A0A5N6NMK8"/>
<dbReference type="PANTHER" id="PTHR34207">
    <property type="entry name" value="PROTEIN BIC1"/>
    <property type="match status" value="1"/>
</dbReference>
<organism evidence="2 3">
    <name type="scientific">Mikania micrantha</name>
    <name type="common">bitter vine</name>
    <dbReference type="NCBI Taxonomy" id="192012"/>
    <lineage>
        <taxon>Eukaryota</taxon>
        <taxon>Viridiplantae</taxon>
        <taxon>Streptophyta</taxon>
        <taxon>Embryophyta</taxon>
        <taxon>Tracheophyta</taxon>
        <taxon>Spermatophyta</taxon>
        <taxon>Magnoliopsida</taxon>
        <taxon>eudicotyledons</taxon>
        <taxon>Gunneridae</taxon>
        <taxon>Pentapetalae</taxon>
        <taxon>asterids</taxon>
        <taxon>campanulids</taxon>
        <taxon>Asterales</taxon>
        <taxon>Asteraceae</taxon>
        <taxon>Asteroideae</taxon>
        <taxon>Heliantheae alliance</taxon>
        <taxon>Eupatorieae</taxon>
        <taxon>Mikania</taxon>
    </lineage>
</organism>
<proteinExistence type="predicted"/>
<gene>
    <name evidence="2" type="ORF">E3N88_18559</name>
</gene>